<dbReference type="SUPFAM" id="SSF52129">
    <property type="entry name" value="Caspase-like"/>
    <property type="match status" value="1"/>
</dbReference>
<dbReference type="Gene3D" id="3.40.50.1460">
    <property type="match status" value="1"/>
</dbReference>
<dbReference type="Proteomes" id="UP001501175">
    <property type="component" value="Unassembled WGS sequence"/>
</dbReference>
<dbReference type="PROSITE" id="PS50208">
    <property type="entry name" value="CASPASE_P20"/>
    <property type="match status" value="1"/>
</dbReference>
<comment type="caution">
    <text evidence="2">The sequence shown here is derived from an EMBL/GenBank/DDBJ whole genome shotgun (WGS) entry which is preliminary data.</text>
</comment>
<evidence type="ECO:0000259" key="1">
    <source>
        <dbReference type="PROSITE" id="PS50208"/>
    </source>
</evidence>
<gene>
    <name evidence="2" type="ORF">GCM10023189_20450</name>
</gene>
<dbReference type="InterPro" id="IPR052039">
    <property type="entry name" value="Caspase-related_regulators"/>
</dbReference>
<dbReference type="InterPro" id="IPR029030">
    <property type="entry name" value="Caspase-like_dom_sf"/>
</dbReference>
<name>A0ABP8MRM7_9BACT</name>
<keyword evidence="3" id="KW-1185">Reference proteome</keyword>
<accession>A0ABP8MRM7</accession>
<evidence type="ECO:0000313" key="2">
    <source>
        <dbReference type="EMBL" id="GAA4454242.1"/>
    </source>
</evidence>
<organism evidence="2 3">
    <name type="scientific">Nibrella saemangeumensis</name>
    <dbReference type="NCBI Taxonomy" id="1084526"/>
    <lineage>
        <taxon>Bacteria</taxon>
        <taxon>Pseudomonadati</taxon>
        <taxon>Bacteroidota</taxon>
        <taxon>Cytophagia</taxon>
        <taxon>Cytophagales</taxon>
        <taxon>Spirosomataceae</taxon>
        <taxon>Nibrella</taxon>
    </lineage>
</organism>
<dbReference type="Pfam" id="PF00656">
    <property type="entry name" value="Peptidase_C14"/>
    <property type="match status" value="1"/>
</dbReference>
<dbReference type="RefSeq" id="WP_345243138.1">
    <property type="nucleotide sequence ID" value="NZ_BAABHD010000024.1"/>
</dbReference>
<protein>
    <recommendedName>
        <fullName evidence="1">Caspase family p20 domain-containing protein</fullName>
    </recommendedName>
</protein>
<sequence>MQKKSLIIGINNYKHFSVLENCINDAEDMHAFLQAVEFESTLLVDPTQAEIIEAIKQFKESISDDTVSIIFFSGHGLQDEKFNFLVASDSEVRFIEDIKYNCILADDLLIKASKKNLHLVILDACRNNPFYSGNKSSSMGLLKMNAPAGTLIAFSTSPNSTSIERTGERNGVYTKYLLKNMQTANLPAELVFKNTRNDVMQDTSDRQIPWEESSLFGDHFSFIEAHEQTIENLTIDHLLKNESIPLPELMPFLKVSIFETEKLERLILILTLVKISFSNEQEGISSRTVDEDYLNDILFDMFYPKFEERLLKDDTATDIFSNDILSRLTIVKDVNFGYNSLEGPDETFSQIVMNYVKLDDEDGVVCFYLFTKDNEHYLKPVVFTIDKSKIKFRNYTIITGDKVNAITDVYFKMRLPFEKEVPRINNFLTTTTIIEKWTEVEFQKFFKSKE</sequence>
<dbReference type="EMBL" id="BAABHD010000024">
    <property type="protein sequence ID" value="GAA4454242.1"/>
    <property type="molecule type" value="Genomic_DNA"/>
</dbReference>
<dbReference type="PANTHER" id="PTHR22576:SF37">
    <property type="entry name" value="MUCOSA-ASSOCIATED LYMPHOID TISSUE LYMPHOMA TRANSLOCATION PROTEIN 1"/>
    <property type="match status" value="1"/>
</dbReference>
<dbReference type="PANTHER" id="PTHR22576">
    <property type="entry name" value="MUCOSA ASSOCIATED LYMPHOID TISSUE LYMPHOMA TRANSLOCATION PROTEIN 1/PARACASPASE"/>
    <property type="match status" value="1"/>
</dbReference>
<dbReference type="InterPro" id="IPR011600">
    <property type="entry name" value="Pept_C14_caspase"/>
</dbReference>
<dbReference type="InterPro" id="IPR001309">
    <property type="entry name" value="Pept_C14_p20"/>
</dbReference>
<reference evidence="3" key="1">
    <citation type="journal article" date="2019" name="Int. J. Syst. Evol. Microbiol.">
        <title>The Global Catalogue of Microorganisms (GCM) 10K type strain sequencing project: providing services to taxonomists for standard genome sequencing and annotation.</title>
        <authorList>
            <consortium name="The Broad Institute Genomics Platform"/>
            <consortium name="The Broad Institute Genome Sequencing Center for Infectious Disease"/>
            <person name="Wu L."/>
            <person name="Ma J."/>
        </authorList>
    </citation>
    <scope>NUCLEOTIDE SEQUENCE [LARGE SCALE GENOMIC DNA]</scope>
    <source>
        <strain evidence="3">JCM 17927</strain>
    </source>
</reference>
<proteinExistence type="predicted"/>
<feature type="domain" description="Caspase family p20" evidence="1">
    <location>
        <begin position="1"/>
        <end position="129"/>
    </location>
</feature>
<evidence type="ECO:0000313" key="3">
    <source>
        <dbReference type="Proteomes" id="UP001501175"/>
    </source>
</evidence>